<reference evidence="6" key="1">
    <citation type="journal article" date="2007" name="Int. J. Syst. Evol. Microbiol.">
        <title>Luteimonas composti sp. nov., a moderately thermophilic bacterium isolated from food waste.</title>
        <authorList>
            <person name="Young C.C."/>
            <person name="Kampfer P."/>
            <person name="Chen W.M."/>
            <person name="Yen W.S."/>
            <person name="Arun A.B."/>
            <person name="Lai W.A."/>
            <person name="Shen F.T."/>
            <person name="Rekha P.D."/>
            <person name="Lin K.Y."/>
            <person name="Chou J.H."/>
        </authorList>
    </citation>
    <scope>NUCLEOTIDE SEQUENCE</scope>
    <source>
        <strain evidence="6">CC-YY355</strain>
    </source>
</reference>
<keyword evidence="4" id="KW-0472">Membrane</keyword>
<evidence type="ECO:0000259" key="5">
    <source>
        <dbReference type="Pfam" id="PF01593"/>
    </source>
</evidence>
<keyword evidence="4" id="KW-0812">Transmembrane</keyword>
<dbReference type="PANTHER" id="PTHR10668:SF103">
    <property type="entry name" value="PYRIDINE NUCLEOTIDE-DISULFIDE OXIDOREDUCTASE DOMAIN-CONTAINING PROTEIN 2"/>
    <property type="match status" value="1"/>
</dbReference>
<proteinExistence type="predicted"/>
<feature type="domain" description="Amine oxidase" evidence="5">
    <location>
        <begin position="21"/>
        <end position="332"/>
    </location>
</feature>
<sequence length="542" mass="58221">MGEGRMRERQDVLIIGGGHNGLVCAAYLAAAGLSVTVLERRGVVGGAAVTEEFHPGFRNSTASYTVSLLDPKVIAELRLAQHGLRVVERPYANFLPLPDGSAFRLGNGQTEAALQSTSPRDIERLAGYGAMLDRAVAVLRELMHRTPPNLGDGLSLADWLTSLDAARRLRHLDLRGRRDLLDLFTKSAGELLDHWFESGPLKAALGWDSIVGNFASPYTPGSAYVLLHHVFGQTNGKPGVWGHAIGGMGAITGAIAAECAARGVHVHRGQAVERVLVDDGRACGVVLADGRELRAGAVISNLNPKLLYTRLVERAHLDEDTAQRIERYRCGSGTFRMNVALSELPDFSAAPGTALQPHHQSGILVGHSLQYFETAYFDARSRAHNPGWARAPVVELVISSTLDDTLAPPGQHVASLFCQHVNPEVDGGWDAHRDTVAGLMIDTVDAYAPNFRRSVLGYRALSPLDLEREFGLVGGDIFHGALGLDQMFSARPLLGQGSYRGALPGLYLCGSGSHPGGGVTGLPGRNAAREVLRDLRRRPRPD</sequence>
<dbReference type="Proteomes" id="UP001160550">
    <property type="component" value="Unassembled WGS sequence"/>
</dbReference>
<dbReference type="EMBL" id="JARYGX010000028">
    <property type="protein sequence ID" value="MDH7454495.1"/>
    <property type="molecule type" value="Genomic_DNA"/>
</dbReference>
<dbReference type="RefSeq" id="WP_280943725.1">
    <property type="nucleotide sequence ID" value="NZ_JARYGX010000028.1"/>
</dbReference>
<dbReference type="InterPro" id="IPR036188">
    <property type="entry name" value="FAD/NAD-bd_sf"/>
</dbReference>
<gene>
    <name evidence="6" type="ORF">QF205_15645</name>
</gene>
<reference evidence="6" key="2">
    <citation type="submission" date="2023-04" db="EMBL/GenBank/DDBJ databases">
        <authorList>
            <person name="Sun J.-Q."/>
        </authorList>
    </citation>
    <scope>NUCLEOTIDE SEQUENCE</scope>
    <source>
        <strain evidence="6">CC-YY355</strain>
    </source>
</reference>
<feature type="transmembrane region" description="Helical" evidence="4">
    <location>
        <begin position="12"/>
        <end position="33"/>
    </location>
</feature>
<comment type="subunit">
    <text evidence="2">Interacts with COX5B; this interaction may contribute to localize PYROXD2 to the inner face of the inner mitochondrial membrane.</text>
</comment>
<dbReference type="Pfam" id="PF01593">
    <property type="entry name" value="Amino_oxidase"/>
    <property type="match status" value="1"/>
</dbReference>
<evidence type="ECO:0000256" key="2">
    <source>
        <dbReference type="ARBA" id="ARBA00038825"/>
    </source>
</evidence>
<dbReference type="InterPro" id="IPR002937">
    <property type="entry name" value="Amino_oxidase"/>
</dbReference>
<organism evidence="6 7">
    <name type="scientific">Luteimonas composti</name>
    <dbReference type="NCBI Taxonomy" id="398257"/>
    <lineage>
        <taxon>Bacteria</taxon>
        <taxon>Pseudomonadati</taxon>
        <taxon>Pseudomonadota</taxon>
        <taxon>Gammaproteobacteria</taxon>
        <taxon>Lysobacterales</taxon>
        <taxon>Lysobacteraceae</taxon>
        <taxon>Luteimonas</taxon>
    </lineage>
</organism>
<dbReference type="Gene3D" id="3.50.50.60">
    <property type="entry name" value="FAD/NAD(P)-binding domain"/>
    <property type="match status" value="2"/>
</dbReference>
<comment type="caution">
    <text evidence="6">The sequence shown here is derived from an EMBL/GenBank/DDBJ whole genome shotgun (WGS) entry which is preliminary data.</text>
</comment>
<dbReference type="PANTHER" id="PTHR10668">
    <property type="entry name" value="PHYTOENE DEHYDROGENASE"/>
    <property type="match status" value="1"/>
</dbReference>
<evidence type="ECO:0000256" key="1">
    <source>
        <dbReference type="ARBA" id="ARBA00037217"/>
    </source>
</evidence>
<name>A0ABT6MW42_9GAMM</name>
<keyword evidence="4" id="KW-1133">Transmembrane helix</keyword>
<dbReference type="SUPFAM" id="SSF51905">
    <property type="entry name" value="FAD/NAD(P)-binding domain"/>
    <property type="match status" value="1"/>
</dbReference>
<evidence type="ECO:0000256" key="4">
    <source>
        <dbReference type="SAM" id="Phobius"/>
    </source>
</evidence>
<evidence type="ECO:0000313" key="7">
    <source>
        <dbReference type="Proteomes" id="UP001160550"/>
    </source>
</evidence>
<accession>A0ABT6MW42</accession>
<evidence type="ECO:0000313" key="6">
    <source>
        <dbReference type="EMBL" id="MDH7454495.1"/>
    </source>
</evidence>
<protein>
    <recommendedName>
        <fullName evidence="3">Pyridine nucleotide-disulfide oxidoreductase domain-containing protein 2</fullName>
    </recommendedName>
</protein>
<comment type="function">
    <text evidence="1">Probable oxidoreductase that may play a role as regulator of mitochondrial function.</text>
</comment>
<keyword evidence="7" id="KW-1185">Reference proteome</keyword>
<evidence type="ECO:0000256" key="3">
    <source>
        <dbReference type="ARBA" id="ARBA00040298"/>
    </source>
</evidence>